<protein>
    <recommendedName>
        <fullName evidence="2">1-phosphatidylinositol 4-kinase</fullName>
        <ecNumber evidence="2">2.7.1.67</ecNumber>
    </recommendedName>
</protein>
<accession>A0A0C9QSX1</accession>
<evidence type="ECO:0000313" key="8">
    <source>
        <dbReference type="EMBL" id="JAG87830.1"/>
    </source>
</evidence>
<dbReference type="GO" id="GO:0004430">
    <property type="term" value="F:1-phosphatidylinositol 4-kinase activity"/>
    <property type="evidence" value="ECO:0007669"/>
    <property type="project" value="UniProtKB-EC"/>
</dbReference>
<sequence length="741" mass="82465">MAVAVLDGNINRQHDGLKNVDGRHAARRRVFVQTDTGSVLGIELDRADNANTLKKKMQIALNVPTEESSLTFGDMVLKNDLSALRNDAPLRLTRGSFHRSSSTPCLSPTVDGQLQSDRSRLVEIVGGSNSSPEIKKLVKEVVKAVEHGVDPIPVRGGLGGAYFFRNRRCECIAIVKPTDEEPFAPNNPKGFVGKVLGQPGLKRSVRVGETGIREVAAYLLDHDNFAKVPLTVLVKITHSVFNVNEGMSRSKVRNERQTVSKIASFQQFVPHDFDASDHGTSSFPVAAVHRIGILDIRILNTDRHAGNLLVKSMERVGRYPQVGGESVELIPIDHGLCLPENLEDPYFEWLHWPQASIPFSEDELEYIYRLDANKDAEMLRAELPMVREACLRILILCTIFLKKAAESGLCLAEIGAMMTREFHGVEEGPSELEVICLQAKLEVDQEMSAIKSEEEDEVEDKFLNISSEEEIMGEQFQFDMDYEEDDNNTMNFAAHDCTKETYCNRVFKHESVEANGVNRSLYVPESNRVPCYLSPRSSSNSQRMDLHIRPVSNGTPRSCRGGKFPFGSICLSPKFPYGSNCPSPKFPFGSNCTSPRTPRGGCWSPLSKLEEISPLEENEMQEPVPLVNIGKHYNNHHGGPLSSELSTSLRTTSFSDRNQGCPRHAGCRKGRRKQGVSAAGAMQSGHEQGALTGNSLKFSDMTEEEWTLFIEYFQELLVDAFVTRKSRNTGQRQRLGTSCQF</sequence>
<dbReference type="SUPFAM" id="SSF54236">
    <property type="entry name" value="Ubiquitin-like"/>
    <property type="match status" value="1"/>
</dbReference>
<dbReference type="EMBL" id="GCHU01011095">
    <property type="protein sequence ID" value="JAG87829.1"/>
    <property type="molecule type" value="Transcribed_RNA"/>
</dbReference>
<dbReference type="PANTHER" id="PTHR45800">
    <property type="entry name" value="PHOSPHATIDYLINOSITOL 4-KINASE GAMMA"/>
    <property type="match status" value="1"/>
</dbReference>
<feature type="domain" description="PI3K/PI4K catalytic" evidence="7">
    <location>
        <begin position="148"/>
        <end position="451"/>
    </location>
</feature>
<dbReference type="InterPro" id="IPR029071">
    <property type="entry name" value="Ubiquitin-like_domsf"/>
</dbReference>
<organism evidence="8">
    <name type="scientific">Wollemia nobilis</name>
    <dbReference type="NCBI Taxonomy" id="56998"/>
    <lineage>
        <taxon>Eukaryota</taxon>
        <taxon>Viridiplantae</taxon>
        <taxon>Streptophyta</taxon>
        <taxon>Embryophyta</taxon>
        <taxon>Tracheophyta</taxon>
        <taxon>Spermatophyta</taxon>
        <taxon>Pinopsida</taxon>
        <taxon>Pinidae</taxon>
        <taxon>Conifers II</taxon>
        <taxon>Araucariales</taxon>
        <taxon>Araucariaceae</taxon>
        <taxon>Wollemia</taxon>
    </lineage>
</organism>
<dbReference type="InterPro" id="IPR044571">
    <property type="entry name" value="P4KG1-8"/>
</dbReference>
<keyword evidence="6" id="KW-0067">ATP-binding</keyword>
<evidence type="ECO:0000256" key="4">
    <source>
        <dbReference type="ARBA" id="ARBA00022741"/>
    </source>
</evidence>
<dbReference type="GO" id="GO:0005524">
    <property type="term" value="F:ATP binding"/>
    <property type="evidence" value="ECO:0007669"/>
    <property type="project" value="UniProtKB-KW"/>
</dbReference>
<dbReference type="AlphaFoldDB" id="A0A0C9QSX1"/>
<dbReference type="EMBL" id="GCHU01011094">
    <property type="protein sequence ID" value="JAG87830.1"/>
    <property type="molecule type" value="Transcribed_RNA"/>
</dbReference>
<name>A0A0C9QSX1_9CONI</name>
<dbReference type="CDD" id="cd17039">
    <property type="entry name" value="Ubl_ubiquitin_like"/>
    <property type="match status" value="1"/>
</dbReference>
<dbReference type="Pfam" id="PF00454">
    <property type="entry name" value="PI3_PI4_kinase"/>
    <property type="match status" value="1"/>
</dbReference>
<evidence type="ECO:0000256" key="5">
    <source>
        <dbReference type="ARBA" id="ARBA00022777"/>
    </source>
</evidence>
<evidence type="ECO:0000256" key="3">
    <source>
        <dbReference type="ARBA" id="ARBA00022679"/>
    </source>
</evidence>
<proteinExistence type="inferred from homology"/>
<comment type="similarity">
    <text evidence="1">Belongs to the PI3/PI4-kinase family. Type II PI4K subfamily.</text>
</comment>
<reference evidence="8" key="1">
    <citation type="submission" date="2015-02" db="EMBL/GenBank/DDBJ databases">
        <title>A transcriptome of Wollemia nobilis - a relic of Gondwana.</title>
        <authorList>
            <person name="Chia J.Y."/>
            <person name="Leong Y.S."/>
            <person name="Abdul Karim S."/>
            <person name="Wan Azmi N."/>
            <person name="Hercus R."/>
            <person name="Croft L."/>
        </authorList>
    </citation>
    <scope>NUCLEOTIDE SEQUENCE</scope>
    <source>
        <strain evidence="8">MaeBrown</strain>
        <tissue evidence="8">Leaf</tissue>
    </source>
</reference>
<dbReference type="PANTHER" id="PTHR45800:SF11">
    <property type="entry name" value="PHOSPHATIDYLINOSITOL 3-KINASE-RELATED PROTEIN KINASE"/>
    <property type="match status" value="1"/>
</dbReference>
<keyword evidence="5" id="KW-0418">Kinase</keyword>
<evidence type="ECO:0000256" key="2">
    <source>
        <dbReference type="ARBA" id="ARBA00012169"/>
    </source>
</evidence>
<evidence type="ECO:0000259" key="7">
    <source>
        <dbReference type="PROSITE" id="PS50290"/>
    </source>
</evidence>
<evidence type="ECO:0000256" key="1">
    <source>
        <dbReference type="ARBA" id="ARBA00008941"/>
    </source>
</evidence>
<dbReference type="EC" id="2.7.1.67" evidence="2"/>
<keyword evidence="3" id="KW-0808">Transferase</keyword>
<dbReference type="PROSITE" id="PS50290">
    <property type="entry name" value="PI3_4_KINASE_3"/>
    <property type="match status" value="1"/>
</dbReference>
<evidence type="ECO:0000256" key="6">
    <source>
        <dbReference type="ARBA" id="ARBA00022840"/>
    </source>
</evidence>
<dbReference type="InterPro" id="IPR000403">
    <property type="entry name" value="PI3/4_kinase_cat_dom"/>
</dbReference>
<keyword evidence="4" id="KW-0547">Nucleotide-binding</keyword>